<evidence type="ECO:0000313" key="1">
    <source>
        <dbReference type="EMBL" id="KAA6324103.1"/>
    </source>
</evidence>
<dbReference type="EMBL" id="SNRY01002650">
    <property type="protein sequence ID" value="KAA6324103.1"/>
    <property type="molecule type" value="Genomic_DNA"/>
</dbReference>
<organism evidence="1">
    <name type="scientific">termite gut metagenome</name>
    <dbReference type="NCBI Taxonomy" id="433724"/>
    <lineage>
        <taxon>unclassified sequences</taxon>
        <taxon>metagenomes</taxon>
        <taxon>organismal metagenomes</taxon>
    </lineage>
</organism>
<dbReference type="AlphaFoldDB" id="A0A5J4QTW6"/>
<protein>
    <submittedName>
        <fullName evidence="1">Uncharacterized protein</fullName>
    </submittedName>
</protein>
<comment type="caution">
    <text evidence="1">The sequence shown here is derived from an EMBL/GenBank/DDBJ whole genome shotgun (WGS) entry which is preliminary data.</text>
</comment>
<gene>
    <name evidence="1" type="ORF">EZS27_026531</name>
</gene>
<sequence>MNKYTNKLIRQYIPKKEVPTNYTDEQILDIQYKPNRRPS</sequence>
<name>A0A5J4QTW6_9ZZZZ</name>
<accession>A0A5J4QTW6</accession>
<proteinExistence type="predicted"/>
<reference evidence="1" key="1">
    <citation type="submission" date="2019-03" db="EMBL/GenBank/DDBJ databases">
        <title>Single cell metagenomics reveals metabolic interactions within the superorganism composed of flagellate Streblomastix strix and complex community of Bacteroidetes bacteria on its surface.</title>
        <authorList>
            <person name="Treitli S.C."/>
            <person name="Kolisko M."/>
            <person name="Husnik F."/>
            <person name="Keeling P."/>
            <person name="Hampl V."/>
        </authorList>
    </citation>
    <scope>NUCLEOTIDE SEQUENCE</scope>
    <source>
        <strain evidence="1">STM</strain>
    </source>
</reference>